<reference evidence="1 2" key="1">
    <citation type="journal article" date="2016" name="Nat. Commun.">
        <title>Ectomycorrhizal ecology is imprinted in the genome of the dominant symbiotic fungus Cenococcum geophilum.</title>
        <authorList>
            <consortium name="DOE Joint Genome Institute"/>
            <person name="Peter M."/>
            <person name="Kohler A."/>
            <person name="Ohm R.A."/>
            <person name="Kuo A."/>
            <person name="Krutzmann J."/>
            <person name="Morin E."/>
            <person name="Arend M."/>
            <person name="Barry K.W."/>
            <person name="Binder M."/>
            <person name="Choi C."/>
            <person name="Clum A."/>
            <person name="Copeland A."/>
            <person name="Grisel N."/>
            <person name="Haridas S."/>
            <person name="Kipfer T."/>
            <person name="LaButti K."/>
            <person name="Lindquist E."/>
            <person name="Lipzen A."/>
            <person name="Maire R."/>
            <person name="Meier B."/>
            <person name="Mihaltcheva S."/>
            <person name="Molinier V."/>
            <person name="Murat C."/>
            <person name="Poggeler S."/>
            <person name="Quandt C.A."/>
            <person name="Sperisen C."/>
            <person name="Tritt A."/>
            <person name="Tisserant E."/>
            <person name="Crous P.W."/>
            <person name="Henrissat B."/>
            <person name="Nehls U."/>
            <person name="Egli S."/>
            <person name="Spatafora J.W."/>
            <person name="Grigoriev I.V."/>
            <person name="Martin F.M."/>
        </authorList>
    </citation>
    <scope>NUCLEOTIDE SEQUENCE [LARGE SCALE GENOMIC DNA]</scope>
    <source>
        <strain evidence="1 2">1.58</strain>
    </source>
</reference>
<name>A0ACC8ENA6_9PEZI</name>
<gene>
    <name evidence="1" type="ORF">K441DRAFT_622167</name>
</gene>
<proteinExistence type="predicted"/>
<organism evidence="1 2">
    <name type="scientific">Cenococcum geophilum 1.58</name>
    <dbReference type="NCBI Taxonomy" id="794803"/>
    <lineage>
        <taxon>Eukaryota</taxon>
        <taxon>Fungi</taxon>
        <taxon>Dikarya</taxon>
        <taxon>Ascomycota</taxon>
        <taxon>Pezizomycotina</taxon>
        <taxon>Dothideomycetes</taxon>
        <taxon>Pleosporomycetidae</taxon>
        <taxon>Gloniales</taxon>
        <taxon>Gloniaceae</taxon>
        <taxon>Cenococcum</taxon>
    </lineage>
</organism>
<evidence type="ECO:0000313" key="1">
    <source>
        <dbReference type="EMBL" id="OCK87869.1"/>
    </source>
</evidence>
<keyword evidence="2" id="KW-1185">Reference proteome</keyword>
<dbReference type="EMBL" id="KV748253">
    <property type="protein sequence ID" value="OCK87869.1"/>
    <property type="molecule type" value="Genomic_DNA"/>
</dbReference>
<evidence type="ECO:0000313" key="2">
    <source>
        <dbReference type="Proteomes" id="UP000250078"/>
    </source>
</evidence>
<accession>A0ACC8ENA6</accession>
<protein>
    <submittedName>
        <fullName evidence="1">Glycosyltransferase family 2 protein</fullName>
    </submittedName>
</protein>
<dbReference type="Proteomes" id="UP000250078">
    <property type="component" value="Unassembled WGS sequence"/>
</dbReference>
<sequence length="265" mass="29625">MSLYLFFGTRGKHRPSYRLVGEAAPSIDVCITCCGEKLDVIMDTVAGAAMQDYPAERFRVFVLDDSKSETLEKAIDAYNKKYGKNVHYLARTKLPNESHFYKAGNLRFGLTTTESRGKGSVFFASLDVDMIPEADWLRRVVPHLTLDEKLALASPAQQWHYNLPHPDLLGQAGPAAMEIFEPMHDNIGCSHCFGSGYIVRRSALNDIGGWPKVPVGEDIFCSYMLAGHGWGIAFVKEFVQYGLTADSFAALVKQRMRWVYISLSL</sequence>